<dbReference type="Ensembl" id="ENSCCRT00000171324.1">
    <property type="protein sequence ID" value="ENSCCRP00000172324.1"/>
    <property type="gene ID" value="ENSCCRG00000056187.1"/>
</dbReference>
<evidence type="ECO:0000313" key="3">
    <source>
        <dbReference type="Ensembl" id="ENSCCRP00000172324.1"/>
    </source>
</evidence>
<keyword evidence="1" id="KW-0238">DNA-binding</keyword>
<dbReference type="GeneTree" id="ENSGT01150000288027"/>
<dbReference type="PANTHER" id="PTHR33066:SF2">
    <property type="entry name" value="FILAGGRIN-2-LIKE"/>
    <property type="match status" value="1"/>
</dbReference>
<dbReference type="InterPro" id="IPR010998">
    <property type="entry name" value="Integrase_recombinase_N"/>
</dbReference>
<reference evidence="3" key="1">
    <citation type="submission" date="2025-08" db="UniProtKB">
        <authorList>
            <consortium name="Ensembl"/>
        </authorList>
    </citation>
    <scope>IDENTIFICATION</scope>
</reference>
<feature type="region of interest" description="Disordered" evidence="2">
    <location>
        <begin position="217"/>
        <end position="246"/>
    </location>
</feature>
<dbReference type="PANTHER" id="PTHR33066">
    <property type="entry name" value="INTEGRASE_SAM-LIKE_N DOMAIN-CONTAINING PROTEIN"/>
    <property type="match status" value="1"/>
</dbReference>
<dbReference type="SUPFAM" id="SSF47823">
    <property type="entry name" value="lambda integrase-like, N-terminal domain"/>
    <property type="match status" value="1"/>
</dbReference>
<sequence>MGVLQAYQADLLKDLSVGSKIDEEAFAELRRATDLSLRVTKQTARAIGRSMSALVSTERLSCPSTGGQHSKSLLYKSPGGSALKQSEQDSEAYFSLGPGQAPVTQGSLHSRAFECGSGFTVQTGTTNGGMETPPRGSGPLRLPSDSAMSPLLLSESPSPPGSGCDGAHMAQNVPVCISSSFSAPGSPSQSSPTRVLPLADSATLAEQSMVLGDNISPRRLAMGDSGEEGPSVSGRGHNIPSQARPVESSCLAPEGFKLRNTGLSPDVIDTILSARASSTRQSYASKWGVFDRWCVVHNEDPVNCHIASVLDFMQEKLSTGTCPATLKVYVAALSACHALIYGMPLGRHPLLSRFLRGCVFIKAPAADFEQLQHLTSWLVLFCSRGTLKAHVIVRRLQHQSKSDKFSNQNALLLSGGSRVLRRSMKSNKPIGYCPVM</sequence>
<protein>
    <submittedName>
        <fullName evidence="3">Uncharacterized protein</fullName>
    </submittedName>
</protein>
<evidence type="ECO:0000256" key="2">
    <source>
        <dbReference type="SAM" id="MobiDB-lite"/>
    </source>
</evidence>
<name>A0A9J8CR92_CYPCA</name>
<accession>A0A9J8CR92</accession>
<evidence type="ECO:0000313" key="4">
    <source>
        <dbReference type="Proteomes" id="UP001108240"/>
    </source>
</evidence>
<keyword evidence="4" id="KW-1185">Reference proteome</keyword>
<proteinExistence type="predicted"/>
<evidence type="ECO:0000256" key="1">
    <source>
        <dbReference type="ARBA" id="ARBA00023125"/>
    </source>
</evidence>
<organism evidence="3 4">
    <name type="scientific">Cyprinus carpio carpio</name>
    <dbReference type="NCBI Taxonomy" id="630221"/>
    <lineage>
        <taxon>Eukaryota</taxon>
        <taxon>Metazoa</taxon>
        <taxon>Chordata</taxon>
        <taxon>Craniata</taxon>
        <taxon>Vertebrata</taxon>
        <taxon>Euteleostomi</taxon>
        <taxon>Actinopterygii</taxon>
        <taxon>Neopterygii</taxon>
        <taxon>Teleostei</taxon>
        <taxon>Ostariophysi</taxon>
        <taxon>Cypriniformes</taxon>
        <taxon>Cyprinidae</taxon>
        <taxon>Cyprininae</taxon>
        <taxon>Cyprinus</taxon>
    </lineage>
</organism>
<dbReference type="AlphaFoldDB" id="A0A9J8CR92"/>
<dbReference type="GO" id="GO:0003677">
    <property type="term" value="F:DNA binding"/>
    <property type="evidence" value="ECO:0007669"/>
    <property type="project" value="UniProtKB-KW"/>
</dbReference>
<dbReference type="Gene3D" id="1.10.150.130">
    <property type="match status" value="1"/>
</dbReference>
<reference evidence="3" key="2">
    <citation type="submission" date="2025-09" db="UniProtKB">
        <authorList>
            <consortium name="Ensembl"/>
        </authorList>
    </citation>
    <scope>IDENTIFICATION</scope>
</reference>
<feature type="region of interest" description="Disordered" evidence="2">
    <location>
        <begin position="121"/>
        <end position="167"/>
    </location>
</feature>
<dbReference type="Proteomes" id="UP001108240">
    <property type="component" value="Unplaced"/>
</dbReference>